<proteinExistence type="inferred from homology"/>
<evidence type="ECO:0000256" key="6">
    <source>
        <dbReference type="ARBA" id="ARBA00035642"/>
    </source>
</evidence>
<dbReference type="InterPro" id="IPR000515">
    <property type="entry name" value="MetI-like"/>
</dbReference>
<sequence length="522" mass="57007">MDYLSGLLAYFMENGSLLAKQTAEHLGLTIVSVAMAILTGVPLGIVCTHYRKLATIVLGVTGMLQTIPSIALLGFMIPVVGIGALPAIIALFLYALLPIVRNTVTGIHGVDPSVREAAIGMGLSRKQLLTKVELPLALPVIFAGVRTATVINVGVATLAALIASGGLGESIFGGIALNNTYMILAGAIPAALLAIVLDNFLGWLQGKNVARIQPGAWLGIWLSITGITLWMLFSSVSHSFRAGFAPEFMVMSEGYPGLRKTYNFQLSTVVLQSGLMYDALHAKAVDVISGYSTDGRIKEYKLFTLKDDLSHFPSYDAGITIRQEVLDTYPQIRTALEQLSSKFTDADMIQLNYQVDVLKKSPASVATNYLKRIGLFRPPTQKPIAVIRIGSKIFTEQYILAEMIARLIEGYTNLKADVKTGMGGTQICFEALASGAIDLYPEYSGTGLEVILKQKHLLPDSVSKNPEYLYAYVDREYKKKFNIRWLPPLGFNNTYALLMRQEQAKALHIESISDLKRYIESK</sequence>
<dbReference type="InterPro" id="IPR007210">
    <property type="entry name" value="ABC_Gly_betaine_transp_sub-bd"/>
</dbReference>
<dbReference type="PANTHER" id="PTHR30177:SF4">
    <property type="entry name" value="OSMOPROTECTANT IMPORT PERMEASE PROTEIN OSMW"/>
    <property type="match status" value="1"/>
</dbReference>
<dbReference type="Gene3D" id="3.40.190.120">
    <property type="entry name" value="Osmoprotection protein (prox), domain 2"/>
    <property type="match status" value="2"/>
</dbReference>
<feature type="transmembrane region" description="Helical" evidence="8">
    <location>
        <begin position="216"/>
        <end position="233"/>
    </location>
</feature>
<comment type="similarity">
    <text evidence="8">Belongs to the binding-protein-dependent transport system permease family.</text>
</comment>
<feature type="transmembrane region" description="Helical" evidence="8">
    <location>
        <begin position="26"/>
        <end position="46"/>
    </location>
</feature>
<name>A0ABT8R8T1_9BACT</name>
<dbReference type="SUPFAM" id="SSF161098">
    <property type="entry name" value="MetI-like"/>
    <property type="match status" value="1"/>
</dbReference>
<organism evidence="10 11">
    <name type="scientific">Rhodocytophaga aerolata</name>
    <dbReference type="NCBI Taxonomy" id="455078"/>
    <lineage>
        <taxon>Bacteria</taxon>
        <taxon>Pseudomonadati</taxon>
        <taxon>Bacteroidota</taxon>
        <taxon>Cytophagia</taxon>
        <taxon>Cytophagales</taxon>
        <taxon>Rhodocytophagaceae</taxon>
        <taxon>Rhodocytophaga</taxon>
    </lineage>
</organism>
<keyword evidence="4 8" id="KW-1133">Transmembrane helix</keyword>
<keyword evidence="2 8" id="KW-0813">Transport</keyword>
<dbReference type="Pfam" id="PF00528">
    <property type="entry name" value="BPD_transp_1"/>
    <property type="match status" value="1"/>
</dbReference>
<feature type="transmembrane region" description="Helical" evidence="8">
    <location>
        <begin position="53"/>
        <end position="73"/>
    </location>
</feature>
<dbReference type="PANTHER" id="PTHR30177">
    <property type="entry name" value="GLYCINE BETAINE/L-PROLINE TRANSPORT SYSTEM PERMEASE PROTEIN PROW"/>
    <property type="match status" value="1"/>
</dbReference>
<protein>
    <submittedName>
        <fullName evidence="10">ABC transporter permease/substrate-binding protein</fullName>
    </submittedName>
</protein>
<dbReference type="PROSITE" id="PS50928">
    <property type="entry name" value="ABC_TM1"/>
    <property type="match status" value="1"/>
</dbReference>
<evidence type="ECO:0000256" key="1">
    <source>
        <dbReference type="ARBA" id="ARBA00004651"/>
    </source>
</evidence>
<dbReference type="Gene3D" id="3.40.190.10">
    <property type="entry name" value="Periplasmic binding protein-like II"/>
    <property type="match status" value="2"/>
</dbReference>
<evidence type="ECO:0000259" key="9">
    <source>
        <dbReference type="PROSITE" id="PS50928"/>
    </source>
</evidence>
<evidence type="ECO:0000313" key="11">
    <source>
        <dbReference type="Proteomes" id="UP001168528"/>
    </source>
</evidence>
<dbReference type="RefSeq" id="WP_302039306.1">
    <property type="nucleotide sequence ID" value="NZ_JAUKPO010000012.1"/>
</dbReference>
<keyword evidence="11" id="KW-1185">Reference proteome</keyword>
<dbReference type="Pfam" id="PF04069">
    <property type="entry name" value="OpuAC"/>
    <property type="match status" value="2"/>
</dbReference>
<evidence type="ECO:0000256" key="3">
    <source>
        <dbReference type="ARBA" id="ARBA00022692"/>
    </source>
</evidence>
<dbReference type="Proteomes" id="UP001168528">
    <property type="component" value="Unassembled WGS sequence"/>
</dbReference>
<keyword evidence="3 8" id="KW-0812">Transmembrane</keyword>
<evidence type="ECO:0000256" key="2">
    <source>
        <dbReference type="ARBA" id="ARBA00022448"/>
    </source>
</evidence>
<comment type="similarity">
    <text evidence="7">In the N-terminal section; belongs to the binding-protein-dependent transport system permease family.</text>
</comment>
<dbReference type="EMBL" id="JAUKPO010000012">
    <property type="protein sequence ID" value="MDO1448505.1"/>
    <property type="molecule type" value="Genomic_DNA"/>
</dbReference>
<comment type="similarity">
    <text evidence="6">In the C-terminal section; belongs to the OsmX family.</text>
</comment>
<feature type="transmembrane region" description="Helical" evidence="8">
    <location>
        <begin position="79"/>
        <end position="97"/>
    </location>
</feature>
<feature type="transmembrane region" description="Helical" evidence="8">
    <location>
        <begin position="182"/>
        <end position="204"/>
    </location>
</feature>
<dbReference type="Gene3D" id="1.10.3720.10">
    <property type="entry name" value="MetI-like"/>
    <property type="match status" value="1"/>
</dbReference>
<dbReference type="InterPro" id="IPR035906">
    <property type="entry name" value="MetI-like_sf"/>
</dbReference>
<gene>
    <name evidence="10" type="ORF">Q0590_19670</name>
</gene>
<comment type="caution">
    <text evidence="10">The sequence shown here is derived from an EMBL/GenBank/DDBJ whole genome shotgun (WGS) entry which is preliminary data.</text>
</comment>
<dbReference type="InterPro" id="IPR051204">
    <property type="entry name" value="ABC_transp_perm/SBD"/>
</dbReference>
<evidence type="ECO:0000256" key="8">
    <source>
        <dbReference type="RuleBase" id="RU363032"/>
    </source>
</evidence>
<evidence type="ECO:0000256" key="4">
    <source>
        <dbReference type="ARBA" id="ARBA00022989"/>
    </source>
</evidence>
<reference evidence="10" key="1">
    <citation type="submission" date="2023-07" db="EMBL/GenBank/DDBJ databases">
        <title>The genome sequence of Rhodocytophaga aerolata KACC 12507.</title>
        <authorList>
            <person name="Zhang X."/>
        </authorList>
    </citation>
    <scope>NUCLEOTIDE SEQUENCE</scope>
    <source>
        <strain evidence="10">KACC 12507</strain>
    </source>
</reference>
<evidence type="ECO:0000256" key="7">
    <source>
        <dbReference type="ARBA" id="ARBA00035652"/>
    </source>
</evidence>
<feature type="domain" description="ABC transmembrane type-1" evidence="9">
    <location>
        <begin position="22"/>
        <end position="201"/>
    </location>
</feature>
<accession>A0ABT8R8T1</accession>
<comment type="subcellular location">
    <subcellularLocation>
        <location evidence="1 8">Cell membrane</location>
        <topology evidence="1 8">Multi-pass membrane protein</topology>
    </subcellularLocation>
</comment>
<feature type="transmembrane region" description="Helical" evidence="8">
    <location>
        <begin position="136"/>
        <end position="162"/>
    </location>
</feature>
<dbReference type="SUPFAM" id="SSF53850">
    <property type="entry name" value="Periplasmic binding protein-like II"/>
    <property type="match status" value="2"/>
</dbReference>
<keyword evidence="5 8" id="KW-0472">Membrane</keyword>
<evidence type="ECO:0000313" key="10">
    <source>
        <dbReference type="EMBL" id="MDO1448505.1"/>
    </source>
</evidence>
<evidence type="ECO:0000256" key="5">
    <source>
        <dbReference type="ARBA" id="ARBA00023136"/>
    </source>
</evidence>